<evidence type="ECO:0000313" key="2">
    <source>
        <dbReference type="EMBL" id="UTW12370.1"/>
    </source>
</evidence>
<gene>
    <name evidence="2" type="ORF">KDW95_01415</name>
</gene>
<accession>A0ABY5HJA1</accession>
<dbReference type="InterPro" id="IPR022260">
    <property type="entry name" value="Integr_conj_element_PilL"/>
</dbReference>
<dbReference type="NCBIfam" id="TIGR03748">
    <property type="entry name" value="conj_PilL"/>
    <property type="match status" value="1"/>
</dbReference>
<proteinExistence type="predicted"/>
<protein>
    <submittedName>
        <fullName evidence="2">PilL N-terminal domain-containing protein</fullName>
    </submittedName>
</protein>
<dbReference type="Proteomes" id="UP001058461">
    <property type="component" value="Chromosome"/>
</dbReference>
<evidence type="ECO:0000256" key="1">
    <source>
        <dbReference type="SAM" id="MobiDB-lite"/>
    </source>
</evidence>
<keyword evidence="3" id="KW-1185">Reference proteome</keyword>
<name>A0ABY5HJA1_9GAMM</name>
<reference evidence="2" key="1">
    <citation type="submission" date="2021-04" db="EMBL/GenBank/DDBJ databases">
        <title>Oceanospirillales bacteria with DddD are important DMSP degraders in coastal seawater.</title>
        <authorList>
            <person name="Liu J."/>
        </authorList>
    </citation>
    <scope>NUCLEOTIDE SEQUENCE</scope>
    <source>
        <strain evidence="2">D13-1</strain>
    </source>
</reference>
<evidence type="ECO:0000313" key="3">
    <source>
        <dbReference type="Proteomes" id="UP001058461"/>
    </source>
</evidence>
<sequence length="193" mass="20781">MSAIFLHYPPVRYGALISGLLAVTLASGCATSSVEPPPVRPEPEAQVLPLPRDWIPVARYGRYTLIELAPKAAQQNLLLQEIDVAIPTTLNPSVGDALHHVLRRSGYSLCEDDPVVTTLHGLPLPAAHRQLGPLFLHDALLTLAGPAWDLTVDNVARQLCFVRADVSNVRPPSGDSPMLERSRALPASNGDQP</sequence>
<organism evidence="2 3">
    <name type="scientific">Marinobacterium rhizophilum</name>
    <dbReference type="NCBI Taxonomy" id="420402"/>
    <lineage>
        <taxon>Bacteria</taxon>
        <taxon>Pseudomonadati</taxon>
        <taxon>Pseudomonadota</taxon>
        <taxon>Gammaproteobacteria</taxon>
        <taxon>Oceanospirillales</taxon>
        <taxon>Oceanospirillaceae</taxon>
        <taxon>Marinobacterium</taxon>
    </lineage>
</organism>
<dbReference type="EMBL" id="CP073347">
    <property type="protein sequence ID" value="UTW12370.1"/>
    <property type="molecule type" value="Genomic_DNA"/>
</dbReference>
<feature type="region of interest" description="Disordered" evidence="1">
    <location>
        <begin position="168"/>
        <end position="193"/>
    </location>
</feature>
<dbReference type="RefSeq" id="WP_255854441.1">
    <property type="nucleotide sequence ID" value="NZ_CP073347.1"/>
</dbReference>